<accession>A0A8D8XHW6</accession>
<dbReference type="EMBL" id="HBUF01327167">
    <property type="protein sequence ID" value="CAG6696078.1"/>
    <property type="molecule type" value="Transcribed_RNA"/>
</dbReference>
<proteinExistence type="predicted"/>
<reference evidence="1" key="1">
    <citation type="submission" date="2021-05" db="EMBL/GenBank/DDBJ databases">
        <authorList>
            <person name="Alioto T."/>
            <person name="Alioto T."/>
            <person name="Gomez Garrido J."/>
        </authorList>
    </citation>
    <scope>NUCLEOTIDE SEQUENCE</scope>
</reference>
<name>A0A8D8XHW6_9HEMI</name>
<sequence length="101" mass="11926">MHSNPMCIVFLTDGCCLLHYSLGSLQIKVLLLVLYQLMVLHCSMFGRIDLHCLARVTILHSFRLLEYLMKNLPKKRFIKKLILLEIRLRISHGTEPTYEYY</sequence>
<protein>
    <submittedName>
        <fullName evidence="1">Uncharacterized protein</fullName>
    </submittedName>
</protein>
<organism evidence="1">
    <name type="scientific">Cacopsylla melanoneura</name>
    <dbReference type="NCBI Taxonomy" id="428564"/>
    <lineage>
        <taxon>Eukaryota</taxon>
        <taxon>Metazoa</taxon>
        <taxon>Ecdysozoa</taxon>
        <taxon>Arthropoda</taxon>
        <taxon>Hexapoda</taxon>
        <taxon>Insecta</taxon>
        <taxon>Pterygota</taxon>
        <taxon>Neoptera</taxon>
        <taxon>Paraneoptera</taxon>
        <taxon>Hemiptera</taxon>
        <taxon>Sternorrhyncha</taxon>
        <taxon>Psylloidea</taxon>
        <taxon>Psyllidae</taxon>
        <taxon>Psyllinae</taxon>
        <taxon>Cacopsylla</taxon>
    </lineage>
</organism>
<dbReference type="AlphaFoldDB" id="A0A8D8XHW6"/>
<evidence type="ECO:0000313" key="1">
    <source>
        <dbReference type="EMBL" id="CAG6696078.1"/>
    </source>
</evidence>